<dbReference type="Proteomes" id="UP000031523">
    <property type="component" value="Chromosome"/>
</dbReference>
<sequence length="58" mass="6231">MVGVLRQYGLLRMVGPVNPSVETAGAEREGVSGCRMRERLVLRVHSPSPGVHARPPAP</sequence>
<proteinExistence type="predicted"/>
<keyword evidence="2" id="KW-1185">Reference proteome</keyword>
<organism evidence="1 2">
    <name type="scientific">Streptomyces albus (strain ATCC 21838 / DSM 41398 / FERM P-419 / JCM 4703 / NBRC 107858)</name>
    <dbReference type="NCBI Taxonomy" id="1081613"/>
    <lineage>
        <taxon>Bacteria</taxon>
        <taxon>Bacillati</taxon>
        <taxon>Actinomycetota</taxon>
        <taxon>Actinomycetes</taxon>
        <taxon>Kitasatosporales</taxon>
        <taxon>Streptomycetaceae</taxon>
        <taxon>Streptomyces</taxon>
    </lineage>
</organism>
<protein>
    <submittedName>
        <fullName evidence="1">Uncharacterized protein</fullName>
    </submittedName>
</protein>
<evidence type="ECO:0000313" key="2">
    <source>
        <dbReference type="Proteomes" id="UP000031523"/>
    </source>
</evidence>
<dbReference type="KEGG" id="sals:SLNWT_2461"/>
<name>A0A0B5EXL7_STRA4</name>
<reference evidence="1 2" key="1">
    <citation type="submission" date="2015-01" db="EMBL/GenBank/DDBJ databases">
        <title>Enhanced salinomycin production by adjusting the supply of polyketide extender units in Streptomyce albus DSM 41398.</title>
        <authorList>
            <person name="Lu C."/>
        </authorList>
    </citation>
    <scope>NUCLEOTIDE SEQUENCE [LARGE SCALE GENOMIC DNA]</scope>
    <source>
        <strain evidence="2">ATCC 21838 / DSM 41398 / FERM P-419 / JCM 4703 / NBRC 107858</strain>
    </source>
</reference>
<evidence type="ECO:0000313" key="1">
    <source>
        <dbReference type="EMBL" id="AJE82837.1"/>
    </source>
</evidence>
<accession>A0A0B5EXL7</accession>
<gene>
    <name evidence="1" type="ORF">SLNWT_2461</name>
</gene>
<dbReference type="EMBL" id="CP010519">
    <property type="protein sequence ID" value="AJE82837.1"/>
    <property type="molecule type" value="Genomic_DNA"/>
</dbReference>
<dbReference type="AlphaFoldDB" id="A0A0B5EXL7"/>